<keyword evidence="5" id="KW-0408">Iron</keyword>
<dbReference type="Gene3D" id="2.60.120.10">
    <property type="entry name" value="Jelly Rolls"/>
    <property type="match status" value="1"/>
</dbReference>
<accession>A0ABQ2N9W8</accession>
<evidence type="ECO:0000313" key="7">
    <source>
        <dbReference type="EMBL" id="GGO89890.1"/>
    </source>
</evidence>
<comment type="similarity">
    <text evidence="1">Belongs to the cysteine dioxygenase family.</text>
</comment>
<sequence length="172" mass="18897">MTFSPQSPSPQFEAARSRTAYGRPTRTRLDHLVRVLEEHADLPELLAFAPELADGATERAFHLLEETDEHQAWLISWPAGASTGWHDHGTAAGAFTVLRGRLVEQNWGGGLKLAHVTSSTIRIHGAGHVHDVQNRSGEPAVSLHVYGGRLDAMNHYEFLGDRIRLLGAEPGR</sequence>
<dbReference type="SUPFAM" id="SSF51182">
    <property type="entry name" value="RmlC-like cupins"/>
    <property type="match status" value="1"/>
</dbReference>
<dbReference type="Pfam" id="PF05995">
    <property type="entry name" value="CDO_I"/>
    <property type="match status" value="1"/>
</dbReference>
<gene>
    <name evidence="7" type="ORF">GCM10011584_20430</name>
</gene>
<dbReference type="EMBL" id="BMNI01000004">
    <property type="protein sequence ID" value="GGO89890.1"/>
    <property type="molecule type" value="Genomic_DNA"/>
</dbReference>
<feature type="region of interest" description="Disordered" evidence="6">
    <location>
        <begin position="1"/>
        <end position="20"/>
    </location>
</feature>
<protein>
    <submittedName>
        <fullName evidence="7">Cysteine dioxygenase</fullName>
    </submittedName>
</protein>
<name>A0ABQ2N9W8_9ACTN</name>
<proteinExistence type="inferred from homology"/>
<evidence type="ECO:0000256" key="1">
    <source>
        <dbReference type="ARBA" id="ARBA00006622"/>
    </source>
</evidence>
<dbReference type="InterPro" id="IPR010300">
    <property type="entry name" value="CDO_1"/>
</dbReference>
<evidence type="ECO:0000256" key="6">
    <source>
        <dbReference type="SAM" id="MobiDB-lite"/>
    </source>
</evidence>
<keyword evidence="3 7" id="KW-0223">Dioxygenase</keyword>
<dbReference type="PANTHER" id="PTHR12918">
    <property type="entry name" value="CYSTEINE DIOXYGENASE"/>
    <property type="match status" value="1"/>
</dbReference>
<organism evidence="7 8">
    <name type="scientific">Nocardioides phosphati</name>
    <dbReference type="NCBI Taxonomy" id="1867775"/>
    <lineage>
        <taxon>Bacteria</taxon>
        <taxon>Bacillati</taxon>
        <taxon>Actinomycetota</taxon>
        <taxon>Actinomycetes</taxon>
        <taxon>Propionibacteriales</taxon>
        <taxon>Nocardioidaceae</taxon>
        <taxon>Nocardioides</taxon>
    </lineage>
</organism>
<dbReference type="Proteomes" id="UP000655410">
    <property type="component" value="Unassembled WGS sequence"/>
</dbReference>
<dbReference type="RefSeq" id="WP_188783910.1">
    <property type="nucleotide sequence ID" value="NZ_BMNI01000004.1"/>
</dbReference>
<evidence type="ECO:0000313" key="8">
    <source>
        <dbReference type="Proteomes" id="UP000655410"/>
    </source>
</evidence>
<dbReference type="CDD" id="cd10548">
    <property type="entry name" value="cupin_CDO"/>
    <property type="match status" value="1"/>
</dbReference>
<evidence type="ECO:0000256" key="4">
    <source>
        <dbReference type="ARBA" id="ARBA00023002"/>
    </source>
</evidence>
<keyword evidence="8" id="KW-1185">Reference proteome</keyword>
<feature type="compositionally biased region" description="Polar residues" evidence="6">
    <location>
        <begin position="1"/>
        <end position="10"/>
    </location>
</feature>
<evidence type="ECO:0000256" key="5">
    <source>
        <dbReference type="ARBA" id="ARBA00023004"/>
    </source>
</evidence>
<dbReference type="InterPro" id="IPR014710">
    <property type="entry name" value="RmlC-like_jellyroll"/>
</dbReference>
<reference evidence="8" key="1">
    <citation type="journal article" date="2019" name="Int. J. Syst. Evol. Microbiol.">
        <title>The Global Catalogue of Microorganisms (GCM) 10K type strain sequencing project: providing services to taxonomists for standard genome sequencing and annotation.</title>
        <authorList>
            <consortium name="The Broad Institute Genomics Platform"/>
            <consortium name="The Broad Institute Genome Sequencing Center for Infectious Disease"/>
            <person name="Wu L."/>
            <person name="Ma J."/>
        </authorList>
    </citation>
    <scope>NUCLEOTIDE SEQUENCE [LARGE SCALE GENOMIC DNA]</scope>
    <source>
        <strain evidence="8">CGMCC 4.7371</strain>
    </source>
</reference>
<dbReference type="GO" id="GO:0051213">
    <property type="term" value="F:dioxygenase activity"/>
    <property type="evidence" value="ECO:0007669"/>
    <property type="project" value="UniProtKB-KW"/>
</dbReference>
<dbReference type="PANTHER" id="PTHR12918:SF1">
    <property type="entry name" value="CYSTEINE DIOXYGENASE TYPE 1"/>
    <property type="match status" value="1"/>
</dbReference>
<evidence type="ECO:0000256" key="2">
    <source>
        <dbReference type="ARBA" id="ARBA00022723"/>
    </source>
</evidence>
<keyword evidence="2" id="KW-0479">Metal-binding</keyword>
<comment type="caution">
    <text evidence="7">The sequence shown here is derived from an EMBL/GenBank/DDBJ whole genome shotgun (WGS) entry which is preliminary data.</text>
</comment>
<evidence type="ECO:0000256" key="3">
    <source>
        <dbReference type="ARBA" id="ARBA00022964"/>
    </source>
</evidence>
<dbReference type="InterPro" id="IPR011051">
    <property type="entry name" value="RmlC_Cupin_sf"/>
</dbReference>
<keyword evidence="4" id="KW-0560">Oxidoreductase</keyword>